<dbReference type="Pfam" id="PF07679">
    <property type="entry name" value="I-set"/>
    <property type="match status" value="1"/>
</dbReference>
<dbReference type="InterPro" id="IPR000483">
    <property type="entry name" value="Cys-rich_flank_reg_C"/>
</dbReference>
<keyword evidence="6" id="KW-0732">Signal</keyword>
<dbReference type="InterPro" id="IPR036116">
    <property type="entry name" value="FN3_sf"/>
</dbReference>
<feature type="domain" description="Ig-like" evidence="18">
    <location>
        <begin position="391"/>
        <end position="477"/>
    </location>
</feature>
<evidence type="ECO:0000256" key="3">
    <source>
        <dbReference type="ARBA" id="ARBA00022475"/>
    </source>
</evidence>
<dbReference type="SMART" id="SM00408">
    <property type="entry name" value="IGc2"/>
    <property type="match status" value="1"/>
</dbReference>
<feature type="compositionally biased region" description="Basic and acidic residues" evidence="16">
    <location>
        <begin position="1050"/>
        <end position="1071"/>
    </location>
</feature>
<dbReference type="InterPro" id="IPR032675">
    <property type="entry name" value="LRR_dom_sf"/>
</dbReference>
<evidence type="ECO:0000256" key="7">
    <source>
        <dbReference type="ARBA" id="ARBA00022737"/>
    </source>
</evidence>
<evidence type="ECO:0000256" key="5">
    <source>
        <dbReference type="ARBA" id="ARBA00022692"/>
    </source>
</evidence>
<sequence length="1071" mass="116343">MPDPPPPNPSRKRHPSPHTYRSPQRRTEHSILSSFYPPFHPSNTLLNPRELLPRFICPALFSNIICCSPETTPLPTHLLCCACPKDRAISALPALHWLTLVTCCCLLPSLIGAGETWGVVAVCPFHCVCRNLSDSLSTLCADKGLLFVPPNVDRRTVELRLADNYITEVGGSDFANMTGLVDLTLSRNTIHSIRPMTFSDLESLRSLHLDGNRLTTLGPRDLAGMVNLQHLIVNGNQLMRVSAEAFDDFLLTLEDLDMSYNNLRRVPWESIQNMASLHTLNLDHNLIDHIAEGSFGELYKLARLDMTSNRLRTLPPDPLFARSQTGAISPTPYNSVISLNFGGNPLHCNCELLWLRRLVREDDMETCATPPHLAGRYFWSVAEEEFTCEPPLITRHTHNLWVLEGQRATLKCRAIGDPEPVIHFVSPDDRIVANSSRVTSFRNGTLDLFVTVARDDGAYTCIAINAAGEATAKVDLKIIPLPHRNGNVNIPGNVTATGNTENSNGIIPGSSDITTGKSGNSGGNNGGNTRDTEERKGEAGERVEEGDGGGVEEGGSRTKKEEDEEDEEEERMVGVQGVTSTSAQVRWDLGRTTGEHLVWMFQIQYNCTADETLVYRILPSTSYSFLLKNLVSGADYSLCVLAIFDDTVTSLAATKVLGCTQFSTKELYPECRSLQAHFLGGTLTILVGGIVVVTLLVFTVALMVRHRVCSNHEDRCHHGDDNDESAACCQGGSLGSPMKGAVAGGGGVYGQSNGNGDVMMVVLPNGLPSKQQGGGAKESDKEKEEVTERQKEKGGTNSPPKLPPKPREGLNGGGKGKGMGGELKDMTLALCDKRLSPYTERASLYYSPVLGTSHSSLPRQSRGLTGTKGRARLCPDVVVGGTKRASFTLDTPIGQDLLSDWRIRHGGIVGGVVDKWNSSQAYQSPGTPLSPSHCTVRAKRSNSLDMGSSSSSVSVSTTTVATQRRYAGRRGYAKRLSVTWTRRSKSLHGMLVHCASATSTTSSTTSEDGSTDGDCGMGNHGYIHAYNTNNSNSNALMARDVIKDNGNSKTGRERRKERERTAIKELEESVV</sequence>
<keyword evidence="21" id="KW-1185">Reference proteome</keyword>
<comment type="subcellular location">
    <subcellularLocation>
        <location evidence="1">Cell membrane</location>
    </subcellularLocation>
    <subcellularLocation>
        <location evidence="2">Membrane</location>
        <topology evidence="2">Single-pass type I membrane protein</topology>
    </subcellularLocation>
    <subcellularLocation>
        <location evidence="14">Synapse</location>
    </subcellularLocation>
</comment>
<keyword evidence="5 17" id="KW-0812">Transmembrane</keyword>
<evidence type="ECO:0000256" key="11">
    <source>
        <dbReference type="ARBA" id="ARBA00023157"/>
    </source>
</evidence>
<dbReference type="CDD" id="cd00063">
    <property type="entry name" value="FN3"/>
    <property type="match status" value="1"/>
</dbReference>
<keyword evidence="12" id="KW-0325">Glycoprotein</keyword>
<dbReference type="InParanoid" id="A0A3P8ZR88"/>
<dbReference type="InterPro" id="IPR013098">
    <property type="entry name" value="Ig_I-set"/>
</dbReference>
<dbReference type="InterPro" id="IPR003598">
    <property type="entry name" value="Ig_sub2"/>
</dbReference>
<evidence type="ECO:0000256" key="6">
    <source>
        <dbReference type="ARBA" id="ARBA00022729"/>
    </source>
</evidence>
<dbReference type="InterPro" id="IPR007110">
    <property type="entry name" value="Ig-like_dom"/>
</dbReference>
<keyword evidence="10 17" id="KW-0472">Membrane</keyword>
<evidence type="ECO:0000256" key="8">
    <source>
        <dbReference type="ARBA" id="ARBA00022989"/>
    </source>
</evidence>
<keyword evidence="8 17" id="KW-1133">Transmembrane helix</keyword>
<feature type="region of interest" description="Disordered" evidence="16">
    <location>
        <begin position="489"/>
        <end position="577"/>
    </location>
</feature>
<keyword evidence="13" id="KW-0393">Immunoglobulin domain</keyword>
<dbReference type="InterPro" id="IPR003961">
    <property type="entry name" value="FN3_dom"/>
</dbReference>
<feature type="region of interest" description="Disordered" evidence="16">
    <location>
        <begin position="1"/>
        <end position="24"/>
    </location>
</feature>
<dbReference type="Proteomes" id="UP000265140">
    <property type="component" value="Chromosome 24"/>
</dbReference>
<keyword evidence="11" id="KW-1015">Disulfide bond</keyword>
<evidence type="ECO:0000256" key="1">
    <source>
        <dbReference type="ARBA" id="ARBA00004236"/>
    </source>
</evidence>
<evidence type="ECO:0000313" key="21">
    <source>
        <dbReference type="Proteomes" id="UP000265140"/>
    </source>
</evidence>
<dbReference type="PROSITE" id="PS51450">
    <property type="entry name" value="LRR"/>
    <property type="match status" value="1"/>
</dbReference>
<dbReference type="FunFam" id="3.80.10.10:FF:000019">
    <property type="entry name" value="leucine-rich repeat and fibronectin type III domain-containing protein 1"/>
    <property type="match status" value="1"/>
</dbReference>
<dbReference type="Bgee" id="ENSELUG00000008888">
    <property type="expression patterns" value="Expressed in brain and 3 other cell types or tissues"/>
</dbReference>
<dbReference type="AlphaFoldDB" id="A0A3P8ZR88"/>
<dbReference type="SUPFAM" id="SSF52058">
    <property type="entry name" value="L domain-like"/>
    <property type="match status" value="1"/>
</dbReference>
<reference evidence="20" key="3">
    <citation type="submission" date="2025-08" db="UniProtKB">
        <authorList>
            <consortium name="Ensembl"/>
        </authorList>
    </citation>
    <scope>IDENTIFICATION</scope>
</reference>
<dbReference type="InterPro" id="IPR036179">
    <property type="entry name" value="Ig-like_dom_sf"/>
</dbReference>
<accession>A0A3P8ZR88</accession>
<evidence type="ECO:0000256" key="17">
    <source>
        <dbReference type="SAM" id="Phobius"/>
    </source>
</evidence>
<feature type="compositionally biased region" description="Basic and acidic residues" evidence="16">
    <location>
        <begin position="777"/>
        <end position="794"/>
    </location>
</feature>
<evidence type="ECO:0000256" key="2">
    <source>
        <dbReference type="ARBA" id="ARBA00004479"/>
    </source>
</evidence>
<dbReference type="Pfam" id="PF13855">
    <property type="entry name" value="LRR_8"/>
    <property type="match status" value="2"/>
</dbReference>
<dbReference type="GO" id="GO:0045202">
    <property type="term" value="C:synapse"/>
    <property type="evidence" value="ECO:0007669"/>
    <property type="project" value="UniProtKB-SubCell"/>
</dbReference>
<evidence type="ECO:0000313" key="20">
    <source>
        <dbReference type="Ensembl" id="ENSELUP00000031380.2"/>
    </source>
</evidence>
<evidence type="ECO:0000256" key="9">
    <source>
        <dbReference type="ARBA" id="ARBA00023018"/>
    </source>
</evidence>
<evidence type="ECO:0000256" key="10">
    <source>
        <dbReference type="ARBA" id="ARBA00023136"/>
    </source>
</evidence>
<dbReference type="SMART" id="SM00082">
    <property type="entry name" value="LRRCT"/>
    <property type="match status" value="1"/>
</dbReference>
<protein>
    <recommendedName>
        <fullName evidence="22">Leucine rich repeat and fibronectin type III domain containing 4b</fullName>
    </recommendedName>
</protein>
<feature type="region of interest" description="Disordered" evidence="16">
    <location>
        <begin position="760"/>
        <end position="821"/>
    </location>
</feature>
<dbReference type="Gene3D" id="3.80.10.10">
    <property type="entry name" value="Ribonuclease Inhibitor"/>
    <property type="match status" value="2"/>
</dbReference>
<dbReference type="PANTHER" id="PTHR45842:SF3">
    <property type="entry name" value="LEUCINE-RICH REPEAT AND FIBRONECTIN TYPE-III DOMAIN-CONTAINING PROTEIN 4"/>
    <property type="match status" value="1"/>
</dbReference>
<dbReference type="InterPro" id="IPR050467">
    <property type="entry name" value="LRFN"/>
</dbReference>
<feature type="transmembrane region" description="Helical" evidence="17">
    <location>
        <begin position="678"/>
        <end position="704"/>
    </location>
</feature>
<evidence type="ECO:0000259" key="19">
    <source>
        <dbReference type="PROSITE" id="PS50853"/>
    </source>
</evidence>
<dbReference type="FunFam" id="2.60.40.10:FF:000091">
    <property type="entry name" value="Leucine-rich repeat and fibronectin type III domain-containing protein 1"/>
    <property type="match status" value="1"/>
</dbReference>
<dbReference type="OMA" id="HRVCNHG"/>
<dbReference type="PANTHER" id="PTHR45842">
    <property type="entry name" value="SYNAPTIC ADHESION-LIKE MOLECULE SALM"/>
    <property type="match status" value="1"/>
</dbReference>
<evidence type="ECO:0008006" key="22">
    <source>
        <dbReference type="Google" id="ProtNLM"/>
    </source>
</evidence>
<dbReference type="Gene3D" id="2.60.40.10">
    <property type="entry name" value="Immunoglobulins"/>
    <property type="match status" value="2"/>
</dbReference>
<dbReference type="InterPro" id="IPR003599">
    <property type="entry name" value="Ig_sub"/>
</dbReference>
<dbReference type="GO" id="GO:0005886">
    <property type="term" value="C:plasma membrane"/>
    <property type="evidence" value="ECO:0007669"/>
    <property type="project" value="UniProtKB-SubCell"/>
</dbReference>
<feature type="compositionally biased region" description="Gly residues" evidence="16">
    <location>
        <begin position="810"/>
        <end position="821"/>
    </location>
</feature>
<dbReference type="InterPro" id="IPR001611">
    <property type="entry name" value="Leu-rich_rpt"/>
</dbReference>
<reference evidence="20" key="4">
    <citation type="submission" date="2025-09" db="UniProtKB">
        <authorList>
            <consortium name="Ensembl"/>
        </authorList>
    </citation>
    <scope>IDENTIFICATION</scope>
</reference>
<organism evidence="20 21">
    <name type="scientific">Esox lucius</name>
    <name type="common">Northern pike</name>
    <dbReference type="NCBI Taxonomy" id="8010"/>
    <lineage>
        <taxon>Eukaryota</taxon>
        <taxon>Metazoa</taxon>
        <taxon>Chordata</taxon>
        <taxon>Craniata</taxon>
        <taxon>Vertebrata</taxon>
        <taxon>Euteleostomi</taxon>
        <taxon>Actinopterygii</taxon>
        <taxon>Neopterygii</taxon>
        <taxon>Teleostei</taxon>
        <taxon>Protacanthopterygii</taxon>
        <taxon>Esociformes</taxon>
        <taxon>Esocidae</taxon>
        <taxon>Esox</taxon>
    </lineage>
</organism>
<evidence type="ECO:0000259" key="18">
    <source>
        <dbReference type="PROSITE" id="PS50835"/>
    </source>
</evidence>
<comment type="similarity">
    <text evidence="15">Belongs to the LRFN family.</text>
</comment>
<evidence type="ECO:0000256" key="4">
    <source>
        <dbReference type="ARBA" id="ARBA00022614"/>
    </source>
</evidence>
<feature type="compositionally biased region" description="Basic and acidic residues" evidence="16">
    <location>
        <begin position="530"/>
        <end position="545"/>
    </location>
</feature>
<evidence type="ECO:0000256" key="12">
    <source>
        <dbReference type="ARBA" id="ARBA00023180"/>
    </source>
</evidence>
<keyword evidence="7" id="KW-0677">Repeat</keyword>
<reference evidence="21" key="1">
    <citation type="journal article" date="2014" name="PLoS ONE">
        <title>The genome and linkage map of the northern pike (Esox lucius): conserved synteny revealed between the salmonid sister group and the Neoteleostei.</title>
        <authorList>
            <person name="Rondeau E.B."/>
            <person name="Minkley D.R."/>
            <person name="Leong J.S."/>
            <person name="Messmer A.M."/>
            <person name="Jantzen J.R."/>
            <person name="von Schalburg K.R."/>
            <person name="Lemon C."/>
            <person name="Bird N.H."/>
            <person name="Koop B.F."/>
        </authorList>
    </citation>
    <scope>NUCLEOTIDE SEQUENCE</scope>
</reference>
<dbReference type="SUPFAM" id="SSF48726">
    <property type="entry name" value="Immunoglobulin"/>
    <property type="match status" value="1"/>
</dbReference>
<dbReference type="STRING" id="8010.ENSELUP00000031380"/>
<evidence type="ECO:0000256" key="16">
    <source>
        <dbReference type="SAM" id="MobiDB-lite"/>
    </source>
</evidence>
<dbReference type="InterPro" id="IPR013783">
    <property type="entry name" value="Ig-like_fold"/>
</dbReference>
<dbReference type="SMART" id="SM00409">
    <property type="entry name" value="IG"/>
    <property type="match status" value="1"/>
</dbReference>
<evidence type="ECO:0000256" key="13">
    <source>
        <dbReference type="ARBA" id="ARBA00023319"/>
    </source>
</evidence>
<dbReference type="SUPFAM" id="SSF49265">
    <property type="entry name" value="Fibronectin type III"/>
    <property type="match status" value="1"/>
</dbReference>
<evidence type="ECO:0000256" key="14">
    <source>
        <dbReference type="ARBA" id="ARBA00034103"/>
    </source>
</evidence>
<feature type="region of interest" description="Disordered" evidence="16">
    <location>
        <begin position="1043"/>
        <end position="1071"/>
    </location>
</feature>
<feature type="domain" description="Fibronectin type-III" evidence="19">
    <location>
        <begin position="569"/>
        <end position="667"/>
    </location>
</feature>
<evidence type="ECO:0000256" key="15">
    <source>
        <dbReference type="ARBA" id="ARBA00038433"/>
    </source>
</evidence>
<dbReference type="GeneTree" id="ENSGT00940000165651"/>
<name>A0A3P8ZR88_ESOLU</name>
<feature type="compositionally biased region" description="Polar residues" evidence="16">
    <location>
        <begin position="489"/>
        <end position="517"/>
    </location>
</feature>
<keyword evidence="3" id="KW-1003">Cell membrane</keyword>
<keyword evidence="9" id="KW-0770">Synapse</keyword>
<dbReference type="SMART" id="SM00369">
    <property type="entry name" value="LRR_TYP"/>
    <property type="match status" value="6"/>
</dbReference>
<dbReference type="InterPro" id="IPR003591">
    <property type="entry name" value="Leu-rich_rpt_typical-subtyp"/>
</dbReference>
<proteinExistence type="inferred from homology"/>
<dbReference type="FunFam" id="3.80.10.10:FF:000045">
    <property type="entry name" value="Leucine-rich repeat and fibronectin type III domain-containing 2"/>
    <property type="match status" value="1"/>
</dbReference>
<reference evidence="20" key="2">
    <citation type="submission" date="2020-02" db="EMBL/GenBank/DDBJ databases">
        <title>Esox lucius (northern pike) genome, fEsoLuc1, primary haplotype.</title>
        <authorList>
            <person name="Myers G."/>
            <person name="Karagic N."/>
            <person name="Meyer A."/>
            <person name="Pippel M."/>
            <person name="Reichard M."/>
            <person name="Winkler S."/>
            <person name="Tracey A."/>
            <person name="Sims Y."/>
            <person name="Howe K."/>
            <person name="Rhie A."/>
            <person name="Formenti G."/>
            <person name="Durbin R."/>
            <person name="Fedrigo O."/>
            <person name="Jarvis E.D."/>
        </authorList>
    </citation>
    <scope>NUCLEOTIDE SEQUENCE [LARGE SCALE GENOMIC DNA]</scope>
</reference>
<dbReference type="PROSITE" id="PS50853">
    <property type="entry name" value="FN3"/>
    <property type="match status" value="1"/>
</dbReference>
<dbReference type="PROSITE" id="PS50835">
    <property type="entry name" value="IG_LIKE"/>
    <property type="match status" value="1"/>
</dbReference>
<dbReference type="Ensembl" id="ENSELUT00000005930.3">
    <property type="protein sequence ID" value="ENSELUP00000031380.2"/>
    <property type="gene ID" value="ENSELUG00000008888.3"/>
</dbReference>
<keyword evidence="4" id="KW-0433">Leucine-rich repeat</keyword>